<feature type="domain" description="Mycothiol-dependent maleylpyruvate isomerase metal-binding" evidence="1">
    <location>
        <begin position="14"/>
        <end position="147"/>
    </location>
</feature>
<dbReference type="InterPro" id="IPR034660">
    <property type="entry name" value="DinB/YfiT-like"/>
</dbReference>
<dbReference type="RefSeq" id="WP_153531627.1">
    <property type="nucleotide sequence ID" value="NZ_WEGH01000001.1"/>
</dbReference>
<reference evidence="2 3" key="1">
    <citation type="submission" date="2019-10" db="EMBL/GenBank/DDBJ databases">
        <title>Actinomadura rubteroloni sp. nov. and Actinomadura macrotermitis sp. nov., isolated from the gut of fungus growing-termite Macrotermes natalensis.</title>
        <authorList>
            <person name="Benndorf R."/>
            <person name="Martin K."/>
            <person name="Kuefner M."/>
            <person name="De Beer W."/>
            <person name="Kaster A.-K."/>
            <person name="Vollmers J."/>
            <person name="Poulsen M."/>
            <person name="Beemelmanns C."/>
        </authorList>
    </citation>
    <scope>NUCLEOTIDE SEQUENCE [LARGE SCALE GENOMIC DNA]</scope>
    <source>
        <strain evidence="2 3">RB68</strain>
    </source>
</reference>
<organism evidence="2 3">
    <name type="scientific">Actinomadura macrotermitis</name>
    <dbReference type="NCBI Taxonomy" id="2585200"/>
    <lineage>
        <taxon>Bacteria</taxon>
        <taxon>Bacillati</taxon>
        <taxon>Actinomycetota</taxon>
        <taxon>Actinomycetes</taxon>
        <taxon>Streptosporangiales</taxon>
        <taxon>Thermomonosporaceae</taxon>
        <taxon>Actinomadura</taxon>
    </lineage>
</organism>
<dbReference type="EMBL" id="WEGH01000001">
    <property type="protein sequence ID" value="MQY03739.1"/>
    <property type="molecule type" value="Genomic_DNA"/>
</dbReference>
<dbReference type="Proteomes" id="UP000487268">
    <property type="component" value="Unassembled WGS sequence"/>
</dbReference>
<proteinExistence type="predicted"/>
<dbReference type="InterPro" id="IPR024344">
    <property type="entry name" value="MDMPI_metal-binding"/>
</dbReference>
<dbReference type="GO" id="GO:0046872">
    <property type="term" value="F:metal ion binding"/>
    <property type="evidence" value="ECO:0007669"/>
    <property type="project" value="InterPro"/>
</dbReference>
<sequence>MTPEVAGLVLLLGQVQDELAGLLADRPDADWLRDTPAPRWTVRDQVAHLADTEEVALATLTGGDRAFARALSGHADADAFTEAGCERGRAMTPGQVLRWWRTAAAATRAAFTTAPEDLRVPWGLGMSVADFARARLMEHWAHGLDIRAALGAGPAHDAALPQVARLALASVPYAVARAGLRRPPGRTLRLALTSGAGQHEFGPADATDTVTGPLDAWCRIAVRRPRAGDTAALTATGPLAELAVRHARAYL</sequence>
<accession>A0A7K0BRE1</accession>
<evidence type="ECO:0000259" key="1">
    <source>
        <dbReference type="Pfam" id="PF11716"/>
    </source>
</evidence>
<evidence type="ECO:0000313" key="2">
    <source>
        <dbReference type="EMBL" id="MQY03739.1"/>
    </source>
</evidence>
<evidence type="ECO:0000313" key="3">
    <source>
        <dbReference type="Proteomes" id="UP000487268"/>
    </source>
</evidence>
<dbReference type="OrthoDB" id="113180at2"/>
<dbReference type="Pfam" id="PF11716">
    <property type="entry name" value="MDMPI_N"/>
    <property type="match status" value="1"/>
</dbReference>
<dbReference type="SUPFAM" id="SSF109854">
    <property type="entry name" value="DinB/YfiT-like putative metalloenzymes"/>
    <property type="match status" value="1"/>
</dbReference>
<dbReference type="Gene3D" id="1.20.120.450">
    <property type="entry name" value="dinb family like domain"/>
    <property type="match status" value="1"/>
</dbReference>
<keyword evidence="3" id="KW-1185">Reference proteome</keyword>
<gene>
    <name evidence="2" type="ORF">ACRB68_17840</name>
</gene>
<protein>
    <recommendedName>
        <fullName evidence="1">Mycothiol-dependent maleylpyruvate isomerase metal-binding domain-containing protein</fullName>
    </recommendedName>
</protein>
<dbReference type="NCBIfam" id="TIGR03083">
    <property type="entry name" value="maleylpyruvate isomerase family mycothiol-dependent enzyme"/>
    <property type="match status" value="1"/>
</dbReference>
<name>A0A7K0BRE1_9ACTN</name>
<comment type="caution">
    <text evidence="2">The sequence shown here is derived from an EMBL/GenBank/DDBJ whole genome shotgun (WGS) entry which is preliminary data.</text>
</comment>
<dbReference type="AlphaFoldDB" id="A0A7K0BRE1"/>
<dbReference type="InterPro" id="IPR017517">
    <property type="entry name" value="Maleyloyr_isom"/>
</dbReference>